<dbReference type="OrthoDB" id="9811959at2"/>
<keyword evidence="2" id="KW-1185">Reference proteome</keyword>
<dbReference type="Pfam" id="PF05635">
    <property type="entry name" value="23S_rRNA_IVP"/>
    <property type="match status" value="1"/>
</dbReference>
<name>A0A512ATE8_9BACT</name>
<accession>A0A512ATE8</accession>
<dbReference type="SUPFAM" id="SSF158446">
    <property type="entry name" value="IVS-encoded protein-like"/>
    <property type="match status" value="1"/>
</dbReference>
<dbReference type="Proteomes" id="UP000321532">
    <property type="component" value="Unassembled WGS sequence"/>
</dbReference>
<dbReference type="Gene3D" id="1.20.1440.60">
    <property type="entry name" value="23S rRNA-intervening sequence"/>
    <property type="match status" value="1"/>
</dbReference>
<dbReference type="InterPro" id="IPR036583">
    <property type="entry name" value="23S_rRNA_IVS_sf"/>
</dbReference>
<dbReference type="NCBIfam" id="TIGR02436">
    <property type="entry name" value="four helix bundle protein"/>
    <property type="match status" value="1"/>
</dbReference>
<comment type="caution">
    <text evidence="1">The sequence shown here is derived from an EMBL/GenBank/DDBJ whole genome shotgun (WGS) entry which is preliminary data.</text>
</comment>
<dbReference type="CDD" id="cd16377">
    <property type="entry name" value="23S_rRNA_IVP_like"/>
    <property type="match status" value="1"/>
</dbReference>
<gene>
    <name evidence="1" type="ORF">AAE02nite_06400</name>
</gene>
<dbReference type="EMBL" id="BJYS01000003">
    <property type="protein sequence ID" value="GEO02976.1"/>
    <property type="molecule type" value="Genomic_DNA"/>
</dbReference>
<evidence type="ECO:0000313" key="1">
    <source>
        <dbReference type="EMBL" id="GEO02976.1"/>
    </source>
</evidence>
<organism evidence="1 2">
    <name type="scientific">Adhaeribacter aerolatus</name>
    <dbReference type="NCBI Taxonomy" id="670289"/>
    <lineage>
        <taxon>Bacteria</taxon>
        <taxon>Pseudomonadati</taxon>
        <taxon>Bacteroidota</taxon>
        <taxon>Cytophagia</taxon>
        <taxon>Cytophagales</taxon>
        <taxon>Hymenobacteraceae</taxon>
        <taxon>Adhaeribacter</taxon>
    </lineage>
</organism>
<reference evidence="1 2" key="1">
    <citation type="submission" date="2019-07" db="EMBL/GenBank/DDBJ databases">
        <title>Whole genome shotgun sequence of Adhaeribacter aerolatus NBRC 106133.</title>
        <authorList>
            <person name="Hosoyama A."/>
            <person name="Uohara A."/>
            <person name="Ohji S."/>
            <person name="Ichikawa N."/>
        </authorList>
    </citation>
    <scope>NUCLEOTIDE SEQUENCE [LARGE SCALE GENOMIC DNA]</scope>
    <source>
        <strain evidence="1 2">NBRC 106133</strain>
    </source>
</reference>
<sequence length="121" mass="13594">MHKFKELRIWQEAMELTKMIYTATASFPMGEKYGLTSQLNRAAVSVPSNIAEGAGRESNKEFLHFLNIALGSSFELETQVLLAHSFGFIADDKFSALAEQIDKTQRMISSFRSTITKKLQA</sequence>
<dbReference type="RefSeq" id="WP_146895014.1">
    <property type="nucleotide sequence ID" value="NZ_BJYS01000003.1"/>
</dbReference>
<dbReference type="PANTHER" id="PTHR38471:SF2">
    <property type="entry name" value="FOUR HELIX BUNDLE PROTEIN"/>
    <property type="match status" value="1"/>
</dbReference>
<proteinExistence type="predicted"/>
<dbReference type="InterPro" id="IPR012657">
    <property type="entry name" value="23S_rRNA-intervening_sequence"/>
</dbReference>
<protein>
    <submittedName>
        <fullName evidence="1">Four helix bundle protein</fullName>
    </submittedName>
</protein>
<dbReference type="AlphaFoldDB" id="A0A512ATE8"/>
<evidence type="ECO:0000313" key="2">
    <source>
        <dbReference type="Proteomes" id="UP000321532"/>
    </source>
</evidence>
<dbReference type="PANTHER" id="PTHR38471">
    <property type="entry name" value="FOUR HELIX BUNDLE PROTEIN"/>
    <property type="match status" value="1"/>
</dbReference>